<feature type="region of interest" description="Disordered" evidence="2">
    <location>
        <begin position="93"/>
        <end position="116"/>
    </location>
</feature>
<dbReference type="GO" id="GO:0006355">
    <property type="term" value="P:regulation of DNA-templated transcription"/>
    <property type="evidence" value="ECO:0007669"/>
    <property type="project" value="InterPro"/>
</dbReference>
<feature type="region of interest" description="Disordered" evidence="2">
    <location>
        <begin position="128"/>
        <end position="183"/>
    </location>
</feature>
<protein>
    <submittedName>
        <fullName evidence="3">Transcriptional regulator, MucR family</fullName>
    </submittedName>
</protein>
<evidence type="ECO:0000313" key="3">
    <source>
        <dbReference type="EMBL" id="SFL73252.1"/>
    </source>
</evidence>
<accession>A0A1I4K3C1</accession>
<evidence type="ECO:0000256" key="1">
    <source>
        <dbReference type="ARBA" id="ARBA00007031"/>
    </source>
</evidence>
<dbReference type="OrthoDB" id="9809693at2"/>
<dbReference type="Gene3D" id="1.10.10.1550">
    <property type="entry name" value="ROS/MUCR transcriptional regulator protein"/>
    <property type="match status" value="1"/>
</dbReference>
<comment type="similarity">
    <text evidence="1">Belongs to the ros/MucR family.</text>
</comment>
<dbReference type="GO" id="GO:0003677">
    <property type="term" value="F:DNA binding"/>
    <property type="evidence" value="ECO:0007669"/>
    <property type="project" value="InterPro"/>
</dbReference>
<dbReference type="AlphaFoldDB" id="A0A1I4K3C1"/>
<evidence type="ECO:0000256" key="2">
    <source>
        <dbReference type="SAM" id="MobiDB-lite"/>
    </source>
</evidence>
<feature type="compositionally biased region" description="Basic and acidic residues" evidence="2">
    <location>
        <begin position="96"/>
        <end position="107"/>
    </location>
</feature>
<name>A0A1I4K3C1_9HYPH</name>
<dbReference type="Proteomes" id="UP000199048">
    <property type="component" value="Unassembled WGS sequence"/>
</dbReference>
<dbReference type="STRING" id="582667.SAMN05192568_1009125"/>
<dbReference type="EMBL" id="FOTK01000009">
    <property type="protein sequence ID" value="SFL73252.1"/>
    <property type="molecule type" value="Genomic_DNA"/>
</dbReference>
<proteinExistence type="inferred from homology"/>
<dbReference type="InterPro" id="IPR041920">
    <property type="entry name" value="ROS/MUCR_sf"/>
</dbReference>
<dbReference type="RefSeq" id="WP_092040211.1">
    <property type="nucleotide sequence ID" value="NZ_FOTK01000009.1"/>
</dbReference>
<reference evidence="4" key="1">
    <citation type="submission" date="2016-10" db="EMBL/GenBank/DDBJ databases">
        <authorList>
            <person name="Varghese N."/>
            <person name="Submissions S."/>
        </authorList>
    </citation>
    <scope>NUCLEOTIDE SEQUENCE [LARGE SCALE GENOMIC DNA]</scope>
    <source>
        <strain evidence="4">BL36</strain>
    </source>
</reference>
<dbReference type="Pfam" id="PF05443">
    <property type="entry name" value="ROS_MUCR"/>
    <property type="match status" value="1"/>
</dbReference>
<keyword evidence="4" id="KW-1185">Reference proteome</keyword>
<organism evidence="3 4">
    <name type="scientific">Methylobacterium pseudosasicola</name>
    <dbReference type="NCBI Taxonomy" id="582667"/>
    <lineage>
        <taxon>Bacteria</taxon>
        <taxon>Pseudomonadati</taxon>
        <taxon>Pseudomonadota</taxon>
        <taxon>Alphaproteobacteria</taxon>
        <taxon>Hyphomicrobiales</taxon>
        <taxon>Methylobacteriaceae</taxon>
        <taxon>Methylobacterium</taxon>
    </lineage>
</organism>
<sequence>MSEEASTSQVHYIERTVDVVAAYVANNSLPPTELPSLIASIHEALNSIASGPSAGVEDTVERPTPAQIRKSIRPDGLISFIDGKSYKTLKRHLTKHGLDPQGYRERYGLPADYPTTSANYSAQRSALAKSLGLGQPGRSQQADKESDSEADAEPTPAPARGRRKTASAPATKTRSSRKAVEAA</sequence>
<evidence type="ECO:0000313" key="4">
    <source>
        <dbReference type="Proteomes" id="UP000199048"/>
    </source>
</evidence>
<dbReference type="InterPro" id="IPR008807">
    <property type="entry name" value="ROS_MUCR"/>
</dbReference>
<dbReference type="GO" id="GO:0008270">
    <property type="term" value="F:zinc ion binding"/>
    <property type="evidence" value="ECO:0007669"/>
    <property type="project" value="InterPro"/>
</dbReference>
<gene>
    <name evidence="3" type="ORF">SAMN05192568_1009125</name>
</gene>